<dbReference type="InterPro" id="IPR011576">
    <property type="entry name" value="Pyridox_Oxase_N"/>
</dbReference>
<reference evidence="2 3" key="1">
    <citation type="journal article" date="2016" name="Nat. Commun.">
        <title>Thousands of microbial genomes shed light on interconnected biogeochemical processes in an aquifer system.</title>
        <authorList>
            <person name="Anantharaman K."/>
            <person name="Brown C.T."/>
            <person name="Hug L.A."/>
            <person name="Sharon I."/>
            <person name="Castelle C.J."/>
            <person name="Probst A.J."/>
            <person name="Thomas B.C."/>
            <person name="Singh A."/>
            <person name="Wilkins M.J."/>
            <person name="Karaoz U."/>
            <person name="Brodie E.L."/>
            <person name="Williams K.H."/>
            <person name="Hubbard S.S."/>
            <person name="Banfield J.F."/>
        </authorList>
    </citation>
    <scope>NUCLEOTIDE SEQUENCE [LARGE SCALE GENOMIC DNA]</scope>
</reference>
<accession>A0A1F7RB88</accession>
<feature type="domain" description="Pyridoxamine 5'-phosphate oxidase N-terminal" evidence="1">
    <location>
        <begin position="12"/>
        <end position="102"/>
    </location>
</feature>
<evidence type="ECO:0000313" key="3">
    <source>
        <dbReference type="Proteomes" id="UP000178526"/>
    </source>
</evidence>
<comment type="caution">
    <text evidence="2">The sequence shown here is derived from an EMBL/GenBank/DDBJ whole genome shotgun (WGS) entry which is preliminary data.</text>
</comment>
<organism evidence="2 3">
    <name type="scientific">Candidatus Schekmanbacteria bacterium GWA2_38_11</name>
    <dbReference type="NCBI Taxonomy" id="1817876"/>
    <lineage>
        <taxon>Bacteria</taxon>
        <taxon>Candidatus Schekmaniibacteriota</taxon>
    </lineage>
</organism>
<evidence type="ECO:0000313" key="2">
    <source>
        <dbReference type="EMBL" id="OGL38829.1"/>
    </source>
</evidence>
<dbReference type="InterPro" id="IPR012349">
    <property type="entry name" value="Split_barrel_FMN-bd"/>
</dbReference>
<name>A0A1F7RB88_9BACT</name>
<gene>
    <name evidence="2" type="ORF">A2042_02680</name>
</gene>
<evidence type="ECO:0000259" key="1">
    <source>
        <dbReference type="Pfam" id="PF01243"/>
    </source>
</evidence>
<dbReference type="Proteomes" id="UP000178526">
    <property type="component" value="Unassembled WGS sequence"/>
</dbReference>
<dbReference type="EMBL" id="MGDB01000134">
    <property type="protein sequence ID" value="OGL38829.1"/>
    <property type="molecule type" value="Genomic_DNA"/>
</dbReference>
<dbReference type="Gene3D" id="2.30.110.10">
    <property type="entry name" value="Electron Transport, Fmn-binding Protein, Chain A"/>
    <property type="match status" value="1"/>
</dbReference>
<proteinExistence type="predicted"/>
<protein>
    <recommendedName>
        <fullName evidence="1">Pyridoxamine 5'-phosphate oxidase N-terminal domain-containing protein</fullName>
    </recommendedName>
</protein>
<sequence>MISELVGTKLGKEIQDKLNQQDSLAFLATVDLNNIPSLTAISFFIAKDEESLLLAIHKDNPNYRNLVKSKKVIFSIYNDNDSYLHIFGRAGVVKAPSDTHPLMNIVRIDVINIKSERSSYFSVIQGVKIKFKDEKSKRFRTAMLSELKKVATQL</sequence>
<dbReference type="Pfam" id="PF01243">
    <property type="entry name" value="PNPOx_N"/>
    <property type="match status" value="1"/>
</dbReference>
<dbReference type="SUPFAM" id="SSF50475">
    <property type="entry name" value="FMN-binding split barrel"/>
    <property type="match status" value="1"/>
</dbReference>
<dbReference type="AlphaFoldDB" id="A0A1F7RB88"/>